<keyword evidence="2" id="KW-1185">Reference proteome</keyword>
<reference evidence="1 2" key="1">
    <citation type="submission" date="2019-05" db="EMBL/GenBank/DDBJ databases">
        <title>Another draft genome of Portunus trituberculatus and its Hox gene families provides insights of decapod evolution.</title>
        <authorList>
            <person name="Jeong J.-H."/>
            <person name="Song I."/>
            <person name="Kim S."/>
            <person name="Choi T."/>
            <person name="Kim D."/>
            <person name="Ryu S."/>
            <person name="Kim W."/>
        </authorList>
    </citation>
    <scope>NUCLEOTIDE SEQUENCE [LARGE SCALE GENOMIC DNA]</scope>
    <source>
        <tissue evidence="1">Muscle</tissue>
    </source>
</reference>
<accession>A0A5B7EIL4</accession>
<sequence length="151" mass="17045">MQLGWKEVKKTCTDKMTHTIWMEGNKRRLAPHQAMHQGTRNILNNITPHPELLGRRLHQVLHCLLVLPQETAKSFLLCYVGDQLLPATETHGEVCLTDPSSFVACSSLSLCMDCCTIFLFKSITMPDISSRVSPFRASMVAFMEDTFSMLS</sequence>
<protein>
    <submittedName>
        <fullName evidence="1">Uncharacterized protein</fullName>
    </submittedName>
</protein>
<evidence type="ECO:0000313" key="2">
    <source>
        <dbReference type="Proteomes" id="UP000324222"/>
    </source>
</evidence>
<dbReference type="EMBL" id="VSRR010002719">
    <property type="protein sequence ID" value="MPC32903.1"/>
    <property type="molecule type" value="Genomic_DNA"/>
</dbReference>
<gene>
    <name evidence="1" type="ORF">E2C01_026237</name>
</gene>
<evidence type="ECO:0000313" key="1">
    <source>
        <dbReference type="EMBL" id="MPC32903.1"/>
    </source>
</evidence>
<name>A0A5B7EIL4_PORTR</name>
<dbReference type="Proteomes" id="UP000324222">
    <property type="component" value="Unassembled WGS sequence"/>
</dbReference>
<dbReference type="AlphaFoldDB" id="A0A5B7EIL4"/>
<organism evidence="1 2">
    <name type="scientific">Portunus trituberculatus</name>
    <name type="common">Swimming crab</name>
    <name type="synonym">Neptunus trituberculatus</name>
    <dbReference type="NCBI Taxonomy" id="210409"/>
    <lineage>
        <taxon>Eukaryota</taxon>
        <taxon>Metazoa</taxon>
        <taxon>Ecdysozoa</taxon>
        <taxon>Arthropoda</taxon>
        <taxon>Crustacea</taxon>
        <taxon>Multicrustacea</taxon>
        <taxon>Malacostraca</taxon>
        <taxon>Eumalacostraca</taxon>
        <taxon>Eucarida</taxon>
        <taxon>Decapoda</taxon>
        <taxon>Pleocyemata</taxon>
        <taxon>Brachyura</taxon>
        <taxon>Eubrachyura</taxon>
        <taxon>Portunoidea</taxon>
        <taxon>Portunidae</taxon>
        <taxon>Portuninae</taxon>
        <taxon>Portunus</taxon>
    </lineage>
</organism>
<proteinExistence type="predicted"/>
<comment type="caution">
    <text evidence="1">The sequence shown here is derived from an EMBL/GenBank/DDBJ whole genome shotgun (WGS) entry which is preliminary data.</text>
</comment>